<dbReference type="AlphaFoldDB" id="A0A5C6Q3A2"/>
<evidence type="ECO:0000313" key="5">
    <source>
        <dbReference type="EMBL" id="TWX63405.1"/>
    </source>
</evidence>
<feature type="transmembrane region" description="Helical" evidence="1">
    <location>
        <begin position="670"/>
        <end position="694"/>
    </location>
</feature>
<dbReference type="InterPro" id="IPR002931">
    <property type="entry name" value="Transglutaminase-like"/>
</dbReference>
<evidence type="ECO:0000313" key="6">
    <source>
        <dbReference type="Proteomes" id="UP000321525"/>
    </source>
</evidence>
<dbReference type="Pfam" id="PF01841">
    <property type="entry name" value="Transglut_core"/>
    <property type="match status" value="1"/>
</dbReference>
<dbReference type="InterPro" id="IPR024618">
    <property type="entry name" value="DUF3857"/>
</dbReference>
<reference evidence="5 7" key="1">
    <citation type="submission" date="2019-07" db="EMBL/GenBank/DDBJ databases">
        <title>Genomes of sea-ice associated Colwellia species.</title>
        <authorList>
            <person name="Bowman J.P."/>
        </authorList>
    </citation>
    <scope>NUCLEOTIDE SEQUENCE [LARGE SCALE GENOMIC DNA]</scope>
    <source>
        <strain evidence="4 6">ACAM 607</strain>
        <strain evidence="5 7">IC036</strain>
    </source>
</reference>
<feature type="transmembrane region" description="Helical" evidence="1">
    <location>
        <begin position="842"/>
        <end position="862"/>
    </location>
</feature>
<dbReference type="Proteomes" id="UP000321525">
    <property type="component" value="Unassembled WGS sequence"/>
</dbReference>
<keyword evidence="6" id="KW-1185">Reference proteome</keyword>
<protein>
    <submittedName>
        <fullName evidence="5">DUF3857 domain-containing protein</fullName>
    </submittedName>
</protein>
<dbReference type="Gene3D" id="2.60.40.3140">
    <property type="match status" value="1"/>
</dbReference>
<dbReference type="SUPFAM" id="SSF54001">
    <property type="entry name" value="Cysteine proteinases"/>
    <property type="match status" value="1"/>
</dbReference>
<organism evidence="5 7">
    <name type="scientific">Colwellia hornerae</name>
    <dbReference type="NCBI Taxonomy" id="89402"/>
    <lineage>
        <taxon>Bacteria</taxon>
        <taxon>Pseudomonadati</taxon>
        <taxon>Pseudomonadota</taxon>
        <taxon>Gammaproteobacteria</taxon>
        <taxon>Alteromonadales</taxon>
        <taxon>Colwelliaceae</taxon>
        <taxon>Colwellia</taxon>
    </lineage>
</organism>
<evidence type="ECO:0000313" key="7">
    <source>
        <dbReference type="Proteomes" id="UP000321917"/>
    </source>
</evidence>
<dbReference type="OrthoDB" id="8595007at2"/>
<feature type="transmembrane region" description="Helical" evidence="1">
    <location>
        <begin position="779"/>
        <end position="799"/>
    </location>
</feature>
<keyword evidence="1" id="KW-0812">Transmembrane</keyword>
<evidence type="ECO:0000256" key="1">
    <source>
        <dbReference type="SAM" id="Phobius"/>
    </source>
</evidence>
<dbReference type="EMBL" id="VOLR01000034">
    <property type="protein sequence ID" value="TWX54692.1"/>
    <property type="molecule type" value="Genomic_DNA"/>
</dbReference>
<dbReference type="RefSeq" id="WP_146800866.1">
    <property type="nucleotide sequence ID" value="NZ_VOLP01000033.1"/>
</dbReference>
<feature type="domain" description="Transglutaminase-like" evidence="2">
    <location>
        <begin position="291"/>
        <end position="363"/>
    </location>
</feature>
<feature type="transmembrane region" description="Helical" evidence="1">
    <location>
        <begin position="749"/>
        <end position="767"/>
    </location>
</feature>
<sequence length="996" mass="114573">MRIFNYLPHIKIFIISAFLLLLSSLTHGEKYDEIYIEAAPTWVESRDITLATDIPVDEITDGVFYQLLDSQRKVSETEKIAWYSRYVQTVTNQAGVDYISQINLDFDPTYRKQVLNTLFIIRDGQRIDKLSSAKISLLNRETELENQIYNGSLTLNILLDDIQVGDTIDYSFTRYGDNPVYKGIFAYSRTLSWSVPVRDQFVRVLWGKSKPLFSSTRNVSVPITEKKLGEYTEYQVHMHNAETLSSASEVPGWYEPYGLVSFSESKNWGDVAVWAETLYQPSEQHKTIVEIADELKQKNKSQATQIAAALKYTQDNIRYVGLEMGVNSHLPTPAHETLALKYGDCKDKALLFITLLKALSIDAYPALVNTEATKFLAEQLPAVNLFNHVIVTLEFNGKRMWLDPTLSYQEGRLEHLFQPDYGFALVVKSGETALTSMVNSQPNSYTHVEDRYVIGENVEQAVPYYIVSEYLGDTAQAKHSQIEQAGKKKLSTDYETFYQSTYPKLTATSAVDITTDYSTGILTLAESYTINEFWKKGEVDYERNFYPTDIRNAVYKPKQVTRTAPLWFAYPNNIINKIIIEFEEKNWEFDDESFVEDNDFFFFKRDVSFTDNILNLTFEYRSKTDHIPANEVESYLAARKTLRSKAYYGITKYAKQTASTVDVEDEESPLASWIIIAMWTYAIGLVSILVSWRIESNKRPVFANSHFFPVALIKFIIMSFFTFGLYSAYWMYRNWQAIKLKQQSDIMPIARGFFSIFWFYPLFLALKNDSIERFDKNKVMLPFIAVIFALLYLILSLVGNYTEQVFLSLLIMLLPLLFIPFVKYINDINGHNSEANQYNSRCSIQGVVAIILCLPLLGLTVAQETPFLPSDSVISQDEIMQHDMKYLYRQNVVAVDETIHYFYSDAFLTIRDDGNGFTDKEVFSYWQDENDGFQLEKVAFYDIKDISVTDAKATDENTIVTITRLDDTNFKLFVSSTKAGDKLFVDKLTALWVLAR</sequence>
<name>A0A5C6Q3A2_9GAMM</name>
<gene>
    <name evidence="4" type="ORF">ESZ26_17480</name>
    <name evidence="5" type="ORF">ESZ27_16775</name>
</gene>
<dbReference type="EMBL" id="VOLQ01000044">
    <property type="protein sequence ID" value="TWX63405.1"/>
    <property type="molecule type" value="Genomic_DNA"/>
</dbReference>
<evidence type="ECO:0000259" key="2">
    <source>
        <dbReference type="Pfam" id="PF01841"/>
    </source>
</evidence>
<dbReference type="InterPro" id="IPR038765">
    <property type="entry name" value="Papain-like_cys_pep_sf"/>
</dbReference>
<feature type="transmembrane region" description="Helical" evidence="1">
    <location>
        <begin position="706"/>
        <end position="729"/>
    </location>
</feature>
<comment type="caution">
    <text evidence="5">The sequence shown here is derived from an EMBL/GenBank/DDBJ whole genome shotgun (WGS) entry which is preliminary data.</text>
</comment>
<proteinExistence type="predicted"/>
<evidence type="ECO:0000313" key="4">
    <source>
        <dbReference type="EMBL" id="TWX54692.1"/>
    </source>
</evidence>
<dbReference type="Gene3D" id="3.10.620.30">
    <property type="match status" value="1"/>
</dbReference>
<keyword evidence="1" id="KW-0472">Membrane</keyword>
<dbReference type="Pfam" id="PF12969">
    <property type="entry name" value="DUF3857"/>
    <property type="match status" value="1"/>
</dbReference>
<keyword evidence="1" id="KW-1133">Transmembrane helix</keyword>
<feature type="transmembrane region" description="Helical" evidence="1">
    <location>
        <begin position="805"/>
        <end position="822"/>
    </location>
</feature>
<evidence type="ECO:0000259" key="3">
    <source>
        <dbReference type="Pfam" id="PF12969"/>
    </source>
</evidence>
<dbReference type="Proteomes" id="UP000321917">
    <property type="component" value="Unassembled WGS sequence"/>
</dbReference>
<accession>A0A5C6Q3A2</accession>
<feature type="domain" description="DUF3857" evidence="3">
    <location>
        <begin position="81"/>
        <end position="240"/>
    </location>
</feature>